<dbReference type="InterPro" id="IPR007711">
    <property type="entry name" value="HigB-1"/>
</dbReference>
<protein>
    <submittedName>
        <fullName evidence="1">Plasmid maintenance system killer protein</fullName>
    </submittedName>
</protein>
<evidence type="ECO:0000313" key="2">
    <source>
        <dbReference type="Proteomes" id="UP000093111"/>
    </source>
</evidence>
<dbReference type="SUPFAM" id="SSF143011">
    <property type="entry name" value="RelE-like"/>
    <property type="match status" value="1"/>
</dbReference>
<dbReference type="PANTHER" id="PTHR40266:SF2">
    <property type="entry name" value="TOXIN HIGB-1"/>
    <property type="match status" value="1"/>
</dbReference>
<keyword evidence="2" id="KW-1185">Reference proteome</keyword>
<dbReference type="EMBL" id="LGLV01000005">
    <property type="protein sequence ID" value="OBZ95928.1"/>
    <property type="molecule type" value="Genomic_DNA"/>
</dbReference>
<dbReference type="RefSeq" id="WP_068952699.1">
    <property type="nucleotide sequence ID" value="NZ_LGLV01000005.1"/>
</dbReference>
<reference evidence="1 2" key="1">
    <citation type="journal article" date="2016" name="Syst. Appl. Microbiol.">
        <title>Pararhizobium polonicum sp. nov. isolated from tumors on stone fruit rootstocks.</title>
        <authorList>
            <person name="Pulawska J."/>
            <person name="Kuzmanovic N."/>
            <person name="Willems A."/>
            <person name="Pothier J.F."/>
        </authorList>
    </citation>
    <scope>NUCLEOTIDE SEQUENCE [LARGE SCALE GENOMIC DNA]</scope>
    <source>
        <strain evidence="1 2">F5.1</strain>
    </source>
</reference>
<dbReference type="Gene3D" id="3.30.2310.20">
    <property type="entry name" value="RelE-like"/>
    <property type="match status" value="1"/>
</dbReference>
<dbReference type="InterPro" id="IPR035093">
    <property type="entry name" value="RelE/ParE_toxin_dom_sf"/>
</dbReference>
<dbReference type="PANTHER" id="PTHR40266">
    <property type="entry name" value="TOXIN HIGB-1"/>
    <property type="match status" value="1"/>
</dbReference>
<accession>A0A1C7P3U5</accession>
<dbReference type="STRING" id="1612624.ADU59_05880"/>
<dbReference type="OrthoDB" id="9801102at2"/>
<dbReference type="Proteomes" id="UP000093111">
    <property type="component" value="Unassembled WGS sequence"/>
</dbReference>
<organism evidence="1 2">
    <name type="scientific">Pararhizobium polonicum</name>
    <dbReference type="NCBI Taxonomy" id="1612624"/>
    <lineage>
        <taxon>Bacteria</taxon>
        <taxon>Pseudomonadati</taxon>
        <taxon>Pseudomonadota</taxon>
        <taxon>Alphaproteobacteria</taxon>
        <taxon>Hyphomicrobiales</taxon>
        <taxon>Rhizobiaceae</taxon>
        <taxon>Rhizobium/Agrobacterium group</taxon>
        <taxon>Pararhizobium</taxon>
    </lineage>
</organism>
<name>A0A1C7P3U5_9HYPH</name>
<dbReference type="AlphaFoldDB" id="A0A1C7P3U5"/>
<gene>
    <name evidence="1" type="ORF">ADU59_05880</name>
</gene>
<evidence type="ECO:0000313" key="1">
    <source>
        <dbReference type="EMBL" id="OBZ95928.1"/>
    </source>
</evidence>
<sequence length="93" mass="10819">MIKSFADRETECIWSGRRSRRLPAEIQAIALRKLRLINAANSLNDLRVPPGNRLDMLKGNRSGQHSIRINDQWRICFSWQEGEANNVEITDYH</sequence>
<comment type="caution">
    <text evidence="1">The sequence shown here is derived from an EMBL/GenBank/DDBJ whole genome shotgun (WGS) entry which is preliminary data.</text>
</comment>
<dbReference type="PATRIC" id="fig|1612624.7.peg.1231"/>
<proteinExistence type="predicted"/>
<dbReference type="Pfam" id="PF05015">
    <property type="entry name" value="HigB-like_toxin"/>
    <property type="match status" value="1"/>
</dbReference>